<dbReference type="Proteomes" id="UP000834106">
    <property type="component" value="Chromosome 13"/>
</dbReference>
<proteinExistence type="predicted"/>
<organism evidence="1 2">
    <name type="scientific">Fraxinus pennsylvanica</name>
    <dbReference type="NCBI Taxonomy" id="56036"/>
    <lineage>
        <taxon>Eukaryota</taxon>
        <taxon>Viridiplantae</taxon>
        <taxon>Streptophyta</taxon>
        <taxon>Embryophyta</taxon>
        <taxon>Tracheophyta</taxon>
        <taxon>Spermatophyta</taxon>
        <taxon>Magnoliopsida</taxon>
        <taxon>eudicotyledons</taxon>
        <taxon>Gunneridae</taxon>
        <taxon>Pentapetalae</taxon>
        <taxon>asterids</taxon>
        <taxon>lamiids</taxon>
        <taxon>Lamiales</taxon>
        <taxon>Oleaceae</taxon>
        <taxon>Oleeae</taxon>
        <taxon>Fraxinus</taxon>
    </lineage>
</organism>
<reference evidence="1" key="1">
    <citation type="submission" date="2023-05" db="EMBL/GenBank/DDBJ databases">
        <authorList>
            <person name="Huff M."/>
        </authorList>
    </citation>
    <scope>NUCLEOTIDE SEQUENCE</scope>
</reference>
<dbReference type="AlphaFoldDB" id="A0AAD1ZRX1"/>
<name>A0AAD1ZRX1_9LAMI</name>
<keyword evidence="2" id="KW-1185">Reference proteome</keyword>
<sequence>MGPTSLLSDLPRESGRVAVIESSLATELGVFQSIKDQPKSCALSSTMTLPSLAFVVKLKHALTWISQATVQGFQAKGFSQEESEDLLRRSVSNVCEARDVYKSRCSESSSDHLADGRILKNRQIIVAAS</sequence>
<evidence type="ECO:0000313" key="1">
    <source>
        <dbReference type="EMBL" id="CAI9774333.1"/>
    </source>
</evidence>
<accession>A0AAD1ZRX1</accession>
<evidence type="ECO:0000313" key="2">
    <source>
        <dbReference type="Proteomes" id="UP000834106"/>
    </source>
</evidence>
<protein>
    <submittedName>
        <fullName evidence="1">Uncharacterized protein</fullName>
    </submittedName>
</protein>
<gene>
    <name evidence="1" type="ORF">FPE_LOCUS21763</name>
</gene>
<dbReference type="EMBL" id="OU503048">
    <property type="protein sequence ID" value="CAI9774333.1"/>
    <property type="molecule type" value="Genomic_DNA"/>
</dbReference>